<evidence type="ECO:0000259" key="2">
    <source>
        <dbReference type="Pfam" id="PF12697"/>
    </source>
</evidence>
<dbReference type="InterPro" id="IPR029058">
    <property type="entry name" value="AB_hydrolase_fold"/>
</dbReference>
<accession>A0A4Y7SQH0</accession>
<feature type="domain" description="AB hydrolase-1" evidence="2">
    <location>
        <begin position="112"/>
        <end position="327"/>
    </location>
</feature>
<gene>
    <name evidence="3" type="ORF">FA13DRAFT_1818091</name>
</gene>
<dbReference type="AlphaFoldDB" id="A0A4Y7SQH0"/>
<dbReference type="InterPro" id="IPR000073">
    <property type="entry name" value="AB_hydrolase_1"/>
</dbReference>
<dbReference type="OrthoDB" id="1743579at2759"/>
<dbReference type="STRING" id="71717.A0A4Y7SQH0"/>
<keyword evidence="4" id="KW-1185">Reference proteome</keyword>
<dbReference type="Pfam" id="PF12697">
    <property type="entry name" value="Abhydrolase_6"/>
    <property type="match status" value="1"/>
</dbReference>
<feature type="signal peptide" evidence="1">
    <location>
        <begin position="1"/>
        <end position="17"/>
    </location>
</feature>
<dbReference type="Proteomes" id="UP000298030">
    <property type="component" value="Unassembled WGS sequence"/>
</dbReference>
<evidence type="ECO:0000313" key="4">
    <source>
        <dbReference type="Proteomes" id="UP000298030"/>
    </source>
</evidence>
<evidence type="ECO:0000313" key="3">
    <source>
        <dbReference type="EMBL" id="TEB24085.1"/>
    </source>
</evidence>
<name>A0A4Y7SQH0_COPMI</name>
<sequence>MVFGILALLSIICLGNAQFTDSSTASAGVVGGKCTETVLPIAVNATNLNLVLDPPKDQQVLTDLFLRLTSDPASVIGEVVKGNVENSATYKIWTQLCLPTTQDDKKTVELAVAGIGFDHTYWSIGGSGSKYNYVEAALKAGHAILTYDRLGVGKSDKPNGIKEVQTPTQVEITTELVKYLRGKPNGQTFGRVIGIGHSFGSVTLAGVANKYGNLFNATIITGLTAHTESNLPALATWSLSIASENVPKRFGSLGSEYTVWHGIINNQQNFFAYPNYDAAILQLSEDTKYGATIGEWLTMAAPPSPLYTNPVIVVTGDKDYLTCTANCLQIVNGTNLVEGTKVLFPSTTDFSSYIPKNTGHGVNAHLNAPETYAEIQKWIANLG</sequence>
<dbReference type="EMBL" id="QPFP01000070">
    <property type="protein sequence ID" value="TEB24085.1"/>
    <property type="molecule type" value="Genomic_DNA"/>
</dbReference>
<proteinExistence type="predicted"/>
<evidence type="ECO:0000256" key="1">
    <source>
        <dbReference type="SAM" id="SignalP"/>
    </source>
</evidence>
<reference evidence="3 4" key="1">
    <citation type="journal article" date="2019" name="Nat. Ecol. Evol.">
        <title>Megaphylogeny resolves global patterns of mushroom evolution.</title>
        <authorList>
            <person name="Varga T."/>
            <person name="Krizsan K."/>
            <person name="Foldi C."/>
            <person name="Dima B."/>
            <person name="Sanchez-Garcia M."/>
            <person name="Sanchez-Ramirez S."/>
            <person name="Szollosi G.J."/>
            <person name="Szarkandi J.G."/>
            <person name="Papp V."/>
            <person name="Albert L."/>
            <person name="Andreopoulos W."/>
            <person name="Angelini C."/>
            <person name="Antonin V."/>
            <person name="Barry K.W."/>
            <person name="Bougher N.L."/>
            <person name="Buchanan P."/>
            <person name="Buyck B."/>
            <person name="Bense V."/>
            <person name="Catcheside P."/>
            <person name="Chovatia M."/>
            <person name="Cooper J."/>
            <person name="Damon W."/>
            <person name="Desjardin D."/>
            <person name="Finy P."/>
            <person name="Geml J."/>
            <person name="Haridas S."/>
            <person name="Hughes K."/>
            <person name="Justo A."/>
            <person name="Karasinski D."/>
            <person name="Kautmanova I."/>
            <person name="Kiss B."/>
            <person name="Kocsube S."/>
            <person name="Kotiranta H."/>
            <person name="LaButti K.M."/>
            <person name="Lechner B.E."/>
            <person name="Liimatainen K."/>
            <person name="Lipzen A."/>
            <person name="Lukacs Z."/>
            <person name="Mihaltcheva S."/>
            <person name="Morgado L.N."/>
            <person name="Niskanen T."/>
            <person name="Noordeloos M.E."/>
            <person name="Ohm R.A."/>
            <person name="Ortiz-Santana B."/>
            <person name="Ovrebo C."/>
            <person name="Racz N."/>
            <person name="Riley R."/>
            <person name="Savchenko A."/>
            <person name="Shiryaev A."/>
            <person name="Soop K."/>
            <person name="Spirin V."/>
            <person name="Szebenyi C."/>
            <person name="Tomsovsky M."/>
            <person name="Tulloss R.E."/>
            <person name="Uehling J."/>
            <person name="Grigoriev I.V."/>
            <person name="Vagvolgyi C."/>
            <person name="Papp T."/>
            <person name="Martin F.M."/>
            <person name="Miettinen O."/>
            <person name="Hibbett D.S."/>
            <person name="Nagy L.G."/>
        </authorList>
    </citation>
    <scope>NUCLEOTIDE SEQUENCE [LARGE SCALE GENOMIC DNA]</scope>
    <source>
        <strain evidence="3 4">FP101781</strain>
    </source>
</reference>
<feature type="chain" id="PRO_5021256590" description="AB hydrolase-1 domain-containing protein" evidence="1">
    <location>
        <begin position="18"/>
        <end position="383"/>
    </location>
</feature>
<comment type="caution">
    <text evidence="3">The sequence shown here is derived from an EMBL/GenBank/DDBJ whole genome shotgun (WGS) entry which is preliminary data.</text>
</comment>
<organism evidence="3 4">
    <name type="scientific">Coprinellus micaceus</name>
    <name type="common">Glistening ink-cap mushroom</name>
    <name type="synonym">Coprinus micaceus</name>
    <dbReference type="NCBI Taxonomy" id="71717"/>
    <lineage>
        <taxon>Eukaryota</taxon>
        <taxon>Fungi</taxon>
        <taxon>Dikarya</taxon>
        <taxon>Basidiomycota</taxon>
        <taxon>Agaricomycotina</taxon>
        <taxon>Agaricomycetes</taxon>
        <taxon>Agaricomycetidae</taxon>
        <taxon>Agaricales</taxon>
        <taxon>Agaricineae</taxon>
        <taxon>Psathyrellaceae</taxon>
        <taxon>Coprinellus</taxon>
    </lineage>
</organism>
<dbReference type="Gene3D" id="3.40.50.1820">
    <property type="entry name" value="alpha/beta hydrolase"/>
    <property type="match status" value="1"/>
</dbReference>
<keyword evidence="1" id="KW-0732">Signal</keyword>
<dbReference type="SUPFAM" id="SSF53474">
    <property type="entry name" value="alpha/beta-Hydrolases"/>
    <property type="match status" value="1"/>
</dbReference>
<protein>
    <recommendedName>
        <fullName evidence="2">AB hydrolase-1 domain-containing protein</fullName>
    </recommendedName>
</protein>